<dbReference type="SUPFAM" id="SSF49452">
    <property type="entry name" value="Starch-binding domain-like"/>
    <property type="match status" value="1"/>
</dbReference>
<evidence type="ECO:0008006" key="3">
    <source>
        <dbReference type="Google" id="ProtNLM"/>
    </source>
</evidence>
<keyword evidence="2" id="KW-1185">Reference proteome</keyword>
<name>A0ABP8N6L5_9BACT</name>
<organism evidence="1 2">
    <name type="scientific">Novipirellula rosea</name>
    <dbReference type="NCBI Taxonomy" id="1031540"/>
    <lineage>
        <taxon>Bacteria</taxon>
        <taxon>Pseudomonadati</taxon>
        <taxon>Planctomycetota</taxon>
        <taxon>Planctomycetia</taxon>
        <taxon>Pirellulales</taxon>
        <taxon>Pirellulaceae</taxon>
        <taxon>Novipirellula</taxon>
    </lineage>
</organism>
<sequence>MLRIIPRDISRGLLLKSLPITESEAKSGDALSIELQQGIPLVGKVLSEQGLPIGAINIMALPNGTRHYDHRSSFHQSSSTASDGSFRMIVPEGSYDLYAWGSKSPYALADGRTRAIDQGPANTITASLNKFISSGEPLQLPDIKIPEAARVPIRVMDEDGRPVVGAELTLIHRPPPFEKMLPQQVNAAPKGVSDVHGRFTFRPPVVYASYLVARASLETDSEHLWGEVTLPADPIGKDNVLIMKPMWRISGKVTVDGMPMQGVRIMVWRDSPGVMHAGGHSMNGDGKRVDVNGHYEWFVPPGGSYHVVMWDSPFNGNPQGHYSVVKTGENELQAEEIKFTFAEGRISGRVTLADGTPVSGIRVNSFPKFKDANRMLLANPSPNTRRSVTRKDGTFTIEGLPDGQYQLSASSVTTPKTHYTATTHANVGDRDVHIVVTPVAKDTGERI</sequence>
<proteinExistence type="predicted"/>
<evidence type="ECO:0000313" key="1">
    <source>
        <dbReference type="EMBL" id="GAA4462237.1"/>
    </source>
</evidence>
<dbReference type="Proteomes" id="UP001500840">
    <property type="component" value="Unassembled WGS sequence"/>
</dbReference>
<comment type="caution">
    <text evidence="1">The sequence shown here is derived from an EMBL/GenBank/DDBJ whole genome shotgun (WGS) entry which is preliminary data.</text>
</comment>
<dbReference type="InterPro" id="IPR013784">
    <property type="entry name" value="Carb-bd-like_fold"/>
</dbReference>
<gene>
    <name evidence="1" type="ORF">GCM10023156_45840</name>
</gene>
<dbReference type="EMBL" id="BAABGA010000060">
    <property type="protein sequence ID" value="GAA4462237.1"/>
    <property type="molecule type" value="Genomic_DNA"/>
</dbReference>
<reference evidence="2" key="1">
    <citation type="journal article" date="2019" name="Int. J. Syst. Evol. Microbiol.">
        <title>The Global Catalogue of Microorganisms (GCM) 10K type strain sequencing project: providing services to taxonomists for standard genome sequencing and annotation.</title>
        <authorList>
            <consortium name="The Broad Institute Genomics Platform"/>
            <consortium name="The Broad Institute Genome Sequencing Center for Infectious Disease"/>
            <person name="Wu L."/>
            <person name="Ma J."/>
        </authorList>
    </citation>
    <scope>NUCLEOTIDE SEQUENCE [LARGE SCALE GENOMIC DNA]</scope>
    <source>
        <strain evidence="2">JCM 17759</strain>
    </source>
</reference>
<protein>
    <recommendedName>
        <fullName evidence="3">Carboxypeptidase regulatory-like domain-containing protein</fullName>
    </recommendedName>
</protein>
<dbReference type="Gene3D" id="2.60.40.1120">
    <property type="entry name" value="Carboxypeptidase-like, regulatory domain"/>
    <property type="match status" value="1"/>
</dbReference>
<accession>A0ABP8N6L5</accession>
<dbReference type="Pfam" id="PF13620">
    <property type="entry name" value="CarboxypepD_reg"/>
    <property type="match status" value="1"/>
</dbReference>
<evidence type="ECO:0000313" key="2">
    <source>
        <dbReference type="Proteomes" id="UP001500840"/>
    </source>
</evidence>